<gene>
    <name evidence="3" type="ORF">SAMN04488508_101133</name>
</gene>
<dbReference type="RefSeq" id="WP_073312545.1">
    <property type="nucleotide sequence ID" value="NZ_FQYP01000001.1"/>
</dbReference>
<dbReference type="Pfam" id="PF13449">
    <property type="entry name" value="Phytase-like"/>
    <property type="match status" value="1"/>
</dbReference>
<evidence type="ECO:0000313" key="3">
    <source>
        <dbReference type="EMBL" id="SHI32288.1"/>
    </source>
</evidence>
<evidence type="ECO:0000259" key="2">
    <source>
        <dbReference type="Pfam" id="PF13449"/>
    </source>
</evidence>
<feature type="chain" id="PRO_5013042253" evidence="1">
    <location>
        <begin position="23"/>
        <end position="378"/>
    </location>
</feature>
<dbReference type="STRING" id="570521.SAMN04488508_101133"/>
<reference evidence="4" key="1">
    <citation type="submission" date="2016-11" db="EMBL/GenBank/DDBJ databases">
        <authorList>
            <person name="Varghese N."/>
            <person name="Submissions S."/>
        </authorList>
    </citation>
    <scope>NUCLEOTIDE SEQUENCE [LARGE SCALE GENOMIC DNA]</scope>
    <source>
        <strain evidence="4">DSM 22623</strain>
    </source>
</reference>
<protein>
    <submittedName>
        <fullName evidence="3">Uncharacterized conserved protein</fullName>
    </submittedName>
</protein>
<dbReference type="PANTHER" id="PTHR37957:SF1">
    <property type="entry name" value="PHYTASE-LIKE DOMAIN-CONTAINING PROTEIN"/>
    <property type="match status" value="1"/>
</dbReference>
<dbReference type="AlphaFoldDB" id="A0A1M6A719"/>
<keyword evidence="4" id="KW-1185">Reference proteome</keyword>
<keyword evidence="1" id="KW-0732">Signal</keyword>
<feature type="signal peptide" evidence="1">
    <location>
        <begin position="1"/>
        <end position="22"/>
    </location>
</feature>
<dbReference type="PANTHER" id="PTHR37957">
    <property type="entry name" value="BLR7070 PROTEIN"/>
    <property type="match status" value="1"/>
</dbReference>
<dbReference type="PROSITE" id="PS51257">
    <property type="entry name" value="PROKAR_LIPOPROTEIN"/>
    <property type="match status" value="1"/>
</dbReference>
<proteinExistence type="predicted"/>
<accession>A0A1M6A719</accession>
<sequence length="378" mass="41297">MKKGALFSLVLFTFLCSCSSNNNDTNPDAPDTNTISALEFIDEFVIPSQDIEGVPVGGLSGIDYYNNKWYLLSDASTPPIRFYEAAITYSQQGFTNVGISKMTEIKNADGISFETGMVDPEAIRFDTTTNTLLYTSEGSIVNGIDPALIEITTSGEQIKSFALPDNFSANTTDNTTGPRHNGALEGLSSSHDQHGYWIAFELPLVEDGPEPGLTDTDSPVRITYINKTTGIAERQFAYELDPVARPPALGTDFTVNGLVEILEYDTDQFLVLERSFSSGYLDGGNSVKIYKVDASETSNTLDIASLSGANIVKAEKTLLFDFETIRSQLTNTMVDNLEGITFGPTFEDGSRAILVVSDNNFSSFFPQLNQLILFKVIR</sequence>
<organism evidence="3 4">
    <name type="scientific">Aquimarina spongiae</name>
    <dbReference type="NCBI Taxonomy" id="570521"/>
    <lineage>
        <taxon>Bacteria</taxon>
        <taxon>Pseudomonadati</taxon>
        <taxon>Bacteroidota</taxon>
        <taxon>Flavobacteriia</taxon>
        <taxon>Flavobacteriales</taxon>
        <taxon>Flavobacteriaceae</taxon>
        <taxon>Aquimarina</taxon>
    </lineage>
</organism>
<evidence type="ECO:0000256" key="1">
    <source>
        <dbReference type="SAM" id="SignalP"/>
    </source>
</evidence>
<feature type="domain" description="Phytase-like" evidence="2">
    <location>
        <begin position="55"/>
        <end position="361"/>
    </location>
</feature>
<name>A0A1M6A719_9FLAO</name>
<evidence type="ECO:0000313" key="4">
    <source>
        <dbReference type="Proteomes" id="UP000184432"/>
    </source>
</evidence>
<dbReference type="Proteomes" id="UP000184432">
    <property type="component" value="Unassembled WGS sequence"/>
</dbReference>
<dbReference type="InterPro" id="IPR027372">
    <property type="entry name" value="Phytase-like_dom"/>
</dbReference>
<dbReference type="EMBL" id="FQYP01000001">
    <property type="protein sequence ID" value="SHI32288.1"/>
    <property type="molecule type" value="Genomic_DNA"/>
</dbReference>